<dbReference type="InterPro" id="IPR005762">
    <property type="entry name" value="MurD"/>
</dbReference>
<organism evidence="11 12">
    <name type="scientific">Desulfovibrio ferrophilus</name>
    <dbReference type="NCBI Taxonomy" id="241368"/>
    <lineage>
        <taxon>Bacteria</taxon>
        <taxon>Pseudomonadati</taxon>
        <taxon>Thermodesulfobacteriota</taxon>
        <taxon>Desulfovibrionia</taxon>
        <taxon>Desulfovibrionales</taxon>
        <taxon>Desulfovibrionaceae</taxon>
        <taxon>Desulfovibrio</taxon>
    </lineage>
</organism>
<dbReference type="Gene3D" id="3.90.190.20">
    <property type="entry name" value="Mur ligase, C-terminal domain"/>
    <property type="match status" value="1"/>
</dbReference>
<evidence type="ECO:0000259" key="9">
    <source>
        <dbReference type="Pfam" id="PF02875"/>
    </source>
</evidence>
<accession>A0A2Z6AZG8</accession>
<comment type="function">
    <text evidence="7 8">Cell wall formation. Catalyzes the addition of glutamate to the nucleotide precursor UDP-N-acetylmuramoyl-L-alanine (UMA).</text>
</comment>
<evidence type="ECO:0000313" key="11">
    <source>
        <dbReference type="EMBL" id="BBD08546.1"/>
    </source>
</evidence>
<evidence type="ECO:0000256" key="5">
    <source>
        <dbReference type="ARBA" id="ARBA00022741"/>
    </source>
</evidence>
<evidence type="ECO:0000259" key="10">
    <source>
        <dbReference type="Pfam" id="PF08245"/>
    </source>
</evidence>
<keyword evidence="5 7" id="KW-0547">Nucleotide-binding</keyword>
<dbReference type="GO" id="GO:0009252">
    <property type="term" value="P:peptidoglycan biosynthetic process"/>
    <property type="evidence" value="ECO:0007669"/>
    <property type="project" value="UniProtKB-UniRule"/>
</dbReference>
<gene>
    <name evidence="7 11" type="primary">murD</name>
    <name evidence="11" type="ORF">DFE_1820</name>
</gene>
<keyword evidence="7 8" id="KW-0133">Cell shape</keyword>
<dbReference type="GO" id="GO:0008360">
    <property type="term" value="P:regulation of cell shape"/>
    <property type="evidence" value="ECO:0007669"/>
    <property type="project" value="UniProtKB-KW"/>
</dbReference>
<dbReference type="EC" id="6.3.2.9" evidence="7 8"/>
<evidence type="ECO:0000256" key="1">
    <source>
        <dbReference type="ARBA" id="ARBA00004496"/>
    </source>
</evidence>
<dbReference type="NCBIfam" id="TIGR01087">
    <property type="entry name" value="murD"/>
    <property type="match status" value="1"/>
</dbReference>
<comment type="subcellular location">
    <subcellularLocation>
        <location evidence="1 7 8">Cytoplasm</location>
    </subcellularLocation>
</comment>
<sequence>MFGRKAGNLKNVTAAVVGAGRSGRAAALLLADLGARVRLLERSEDGLDKTYVHDAQSAGVELRLGAHKTEDFAGLQLIVMSPGIPVRTVKALLPVGENPEIISELELASRYAGGHILAVTGTNGKTTVTGLAAHVLQNAGLNVFLGGNIGVPLSEHVLSGREVDVLALEVSSFQAQACTSFHPEVGVLLNFSPDHQDYHADMEEYLRAKLNMFAFMTTDDLAVLPVEMRDTLEEYHFTKARIKWFESTDRFECERLPGTHNQANMEAVFQATKRFGSTERCMREALESFEPYPHRLERIGTKAGVLFVDDSKATTVEALRAALETFESPVLLLAGGVYKGGDLEALVPLLRRKARAVCLFGDSREVFEKAWAGHVSLAWEATLDNAMRRLMTWAEEGDVMLLSPATASFDQYVNYKERGKHFQRVFEELDS</sequence>
<dbReference type="Gene3D" id="3.40.1190.10">
    <property type="entry name" value="Mur-like, catalytic domain"/>
    <property type="match status" value="1"/>
</dbReference>
<keyword evidence="12" id="KW-1185">Reference proteome</keyword>
<keyword evidence="4 7" id="KW-0436">Ligase</keyword>
<dbReference type="SUPFAM" id="SSF51984">
    <property type="entry name" value="MurCD N-terminal domain"/>
    <property type="match status" value="1"/>
</dbReference>
<feature type="domain" description="Mur ligase central" evidence="10">
    <location>
        <begin position="119"/>
        <end position="231"/>
    </location>
</feature>
<evidence type="ECO:0000256" key="2">
    <source>
        <dbReference type="ARBA" id="ARBA00004752"/>
    </source>
</evidence>
<dbReference type="GO" id="GO:0008764">
    <property type="term" value="F:UDP-N-acetylmuramoylalanine-D-glutamate ligase activity"/>
    <property type="evidence" value="ECO:0007669"/>
    <property type="project" value="UniProtKB-UniRule"/>
</dbReference>
<dbReference type="PANTHER" id="PTHR43692:SF1">
    <property type="entry name" value="UDP-N-ACETYLMURAMOYLALANINE--D-GLUTAMATE LIGASE"/>
    <property type="match status" value="1"/>
</dbReference>
<dbReference type="HAMAP" id="MF_00639">
    <property type="entry name" value="MurD"/>
    <property type="match status" value="1"/>
</dbReference>
<dbReference type="GO" id="GO:0005524">
    <property type="term" value="F:ATP binding"/>
    <property type="evidence" value="ECO:0007669"/>
    <property type="project" value="UniProtKB-UniRule"/>
</dbReference>
<dbReference type="PANTHER" id="PTHR43692">
    <property type="entry name" value="UDP-N-ACETYLMURAMOYLALANINE--D-GLUTAMATE LIGASE"/>
    <property type="match status" value="1"/>
</dbReference>
<name>A0A2Z6AZG8_9BACT</name>
<comment type="catalytic activity">
    <reaction evidence="7 8">
        <text>UDP-N-acetyl-alpha-D-muramoyl-L-alanine + D-glutamate + ATP = UDP-N-acetyl-alpha-D-muramoyl-L-alanyl-D-glutamate + ADP + phosphate + H(+)</text>
        <dbReference type="Rhea" id="RHEA:16429"/>
        <dbReference type="ChEBI" id="CHEBI:15378"/>
        <dbReference type="ChEBI" id="CHEBI:29986"/>
        <dbReference type="ChEBI" id="CHEBI:30616"/>
        <dbReference type="ChEBI" id="CHEBI:43474"/>
        <dbReference type="ChEBI" id="CHEBI:83898"/>
        <dbReference type="ChEBI" id="CHEBI:83900"/>
        <dbReference type="ChEBI" id="CHEBI:456216"/>
        <dbReference type="EC" id="6.3.2.9"/>
    </reaction>
</comment>
<keyword evidence="7 8" id="KW-0132">Cell division</keyword>
<keyword evidence="6 7" id="KW-0067">ATP-binding</keyword>
<protein>
    <recommendedName>
        <fullName evidence="7 8">UDP-N-acetylmuramoylalanine--D-glutamate ligase</fullName>
        <ecNumber evidence="7 8">6.3.2.9</ecNumber>
    </recommendedName>
    <alternativeName>
        <fullName evidence="7">D-glutamic acid-adding enzyme</fullName>
    </alternativeName>
    <alternativeName>
        <fullName evidence="7">UDP-N-acetylmuramoyl-L-alanyl-D-glutamate synthetase</fullName>
    </alternativeName>
</protein>
<dbReference type="KEGG" id="dfl:DFE_1820"/>
<comment type="similarity">
    <text evidence="7">Belongs to the MurCDEF family.</text>
</comment>
<dbReference type="RefSeq" id="WP_126378728.1">
    <property type="nucleotide sequence ID" value="NZ_AP017378.1"/>
</dbReference>
<dbReference type="UniPathway" id="UPA00219"/>
<proteinExistence type="inferred from homology"/>
<feature type="domain" description="Mur ligase C-terminal" evidence="9">
    <location>
        <begin position="294"/>
        <end position="405"/>
    </location>
</feature>
<dbReference type="SUPFAM" id="SSF53244">
    <property type="entry name" value="MurD-like peptide ligases, peptide-binding domain"/>
    <property type="match status" value="1"/>
</dbReference>
<dbReference type="GO" id="GO:0071555">
    <property type="term" value="P:cell wall organization"/>
    <property type="evidence" value="ECO:0007669"/>
    <property type="project" value="UniProtKB-KW"/>
</dbReference>
<reference evidence="11 12" key="1">
    <citation type="journal article" date="2018" name="Sci. Adv.">
        <title>Multi-heme cytochromes provide a pathway for survival in energy-limited environments.</title>
        <authorList>
            <person name="Deng X."/>
            <person name="Dohmae N."/>
            <person name="Nealson K.H."/>
            <person name="Hashimoto K."/>
            <person name="Okamoto A."/>
        </authorList>
    </citation>
    <scope>NUCLEOTIDE SEQUENCE [LARGE SCALE GENOMIC DNA]</scope>
    <source>
        <strain evidence="11 12">IS5</strain>
    </source>
</reference>
<evidence type="ECO:0000256" key="4">
    <source>
        <dbReference type="ARBA" id="ARBA00022598"/>
    </source>
</evidence>
<dbReference type="EMBL" id="AP017378">
    <property type="protein sequence ID" value="BBD08546.1"/>
    <property type="molecule type" value="Genomic_DNA"/>
</dbReference>
<dbReference type="InterPro" id="IPR036565">
    <property type="entry name" value="Mur-like_cat_sf"/>
</dbReference>
<dbReference type="Pfam" id="PF02875">
    <property type="entry name" value="Mur_ligase_C"/>
    <property type="match status" value="1"/>
</dbReference>
<keyword evidence="7 8" id="KW-0573">Peptidoglycan synthesis</keyword>
<evidence type="ECO:0000256" key="6">
    <source>
        <dbReference type="ARBA" id="ARBA00022840"/>
    </source>
</evidence>
<evidence type="ECO:0000313" key="12">
    <source>
        <dbReference type="Proteomes" id="UP000269883"/>
    </source>
</evidence>
<dbReference type="GO" id="GO:0051301">
    <property type="term" value="P:cell division"/>
    <property type="evidence" value="ECO:0007669"/>
    <property type="project" value="UniProtKB-KW"/>
</dbReference>
<dbReference type="Proteomes" id="UP000269883">
    <property type="component" value="Chromosome"/>
</dbReference>
<dbReference type="GO" id="GO:0005737">
    <property type="term" value="C:cytoplasm"/>
    <property type="evidence" value="ECO:0007669"/>
    <property type="project" value="UniProtKB-SubCell"/>
</dbReference>
<evidence type="ECO:0000256" key="7">
    <source>
        <dbReference type="HAMAP-Rule" id="MF_00639"/>
    </source>
</evidence>
<comment type="pathway">
    <text evidence="2 7 8">Cell wall biogenesis; peptidoglycan biosynthesis.</text>
</comment>
<dbReference type="Gene3D" id="3.40.50.720">
    <property type="entry name" value="NAD(P)-binding Rossmann-like Domain"/>
    <property type="match status" value="1"/>
</dbReference>
<dbReference type="InterPro" id="IPR013221">
    <property type="entry name" value="Mur_ligase_cen"/>
</dbReference>
<evidence type="ECO:0000256" key="3">
    <source>
        <dbReference type="ARBA" id="ARBA00022490"/>
    </source>
</evidence>
<keyword evidence="7 8" id="KW-0961">Cell wall biogenesis/degradation</keyword>
<dbReference type="Pfam" id="PF08245">
    <property type="entry name" value="Mur_ligase_M"/>
    <property type="match status" value="1"/>
</dbReference>
<dbReference type="AlphaFoldDB" id="A0A2Z6AZG8"/>
<dbReference type="SUPFAM" id="SSF53623">
    <property type="entry name" value="MurD-like peptide ligases, catalytic domain"/>
    <property type="match status" value="1"/>
</dbReference>
<feature type="binding site" evidence="7">
    <location>
        <begin position="121"/>
        <end position="127"/>
    </location>
    <ligand>
        <name>ATP</name>
        <dbReference type="ChEBI" id="CHEBI:30616"/>
    </ligand>
</feature>
<evidence type="ECO:0000256" key="8">
    <source>
        <dbReference type="RuleBase" id="RU003664"/>
    </source>
</evidence>
<keyword evidence="7 8" id="KW-0131">Cell cycle</keyword>
<dbReference type="OrthoDB" id="9809796at2"/>
<dbReference type="InterPro" id="IPR036615">
    <property type="entry name" value="Mur_ligase_C_dom_sf"/>
</dbReference>
<dbReference type="InterPro" id="IPR004101">
    <property type="entry name" value="Mur_ligase_C"/>
</dbReference>
<keyword evidence="3 7" id="KW-0963">Cytoplasm</keyword>